<sequence length="136" mass="14839">MGSRKHRGSRRRKTLGGRRRKRGGSGDPSAHKYVYDTVGSGDAQFNRVFDIGAGATPYGNAIVGLAGQNSVIPPSVSGIKGGRRHKKRGGQWAEVLSTAALPASLLYMQNRYSKKKGMTSMLPIPKFGGRRTRRRR</sequence>
<dbReference type="EMBL" id="MN739552">
    <property type="protein sequence ID" value="QHT12878.1"/>
    <property type="molecule type" value="Genomic_DNA"/>
</dbReference>
<evidence type="ECO:0000256" key="1">
    <source>
        <dbReference type="SAM" id="MobiDB-lite"/>
    </source>
</evidence>
<proteinExistence type="predicted"/>
<name>A0A6C0D7X4_9ZZZZ</name>
<feature type="region of interest" description="Disordered" evidence="1">
    <location>
        <begin position="1"/>
        <end position="33"/>
    </location>
</feature>
<organism evidence="2">
    <name type="scientific">viral metagenome</name>
    <dbReference type="NCBI Taxonomy" id="1070528"/>
    <lineage>
        <taxon>unclassified sequences</taxon>
        <taxon>metagenomes</taxon>
        <taxon>organismal metagenomes</taxon>
    </lineage>
</organism>
<reference evidence="2" key="1">
    <citation type="journal article" date="2020" name="Nature">
        <title>Giant virus diversity and host interactions through global metagenomics.</title>
        <authorList>
            <person name="Schulz F."/>
            <person name="Roux S."/>
            <person name="Paez-Espino D."/>
            <person name="Jungbluth S."/>
            <person name="Walsh D.A."/>
            <person name="Denef V.J."/>
            <person name="McMahon K.D."/>
            <person name="Konstantinidis K.T."/>
            <person name="Eloe-Fadrosh E.A."/>
            <person name="Kyrpides N.C."/>
            <person name="Woyke T."/>
        </authorList>
    </citation>
    <scope>NUCLEOTIDE SEQUENCE</scope>
    <source>
        <strain evidence="2">GVMAG-M-3300023174-130</strain>
    </source>
</reference>
<dbReference type="AlphaFoldDB" id="A0A6C0D7X4"/>
<protein>
    <submittedName>
        <fullName evidence="2">Uncharacterized protein</fullName>
    </submittedName>
</protein>
<feature type="compositionally biased region" description="Basic residues" evidence="1">
    <location>
        <begin position="1"/>
        <end position="23"/>
    </location>
</feature>
<accession>A0A6C0D7X4</accession>
<evidence type="ECO:0000313" key="2">
    <source>
        <dbReference type="EMBL" id="QHT12878.1"/>
    </source>
</evidence>